<evidence type="ECO:0000256" key="1">
    <source>
        <dbReference type="ARBA" id="ARBA00004377"/>
    </source>
</evidence>
<evidence type="ECO:0000256" key="3">
    <source>
        <dbReference type="ARBA" id="ARBA00022481"/>
    </source>
</evidence>
<feature type="domain" description="General secretion pathway GspH" evidence="9">
    <location>
        <begin position="45"/>
        <end position="170"/>
    </location>
</feature>
<dbReference type="Pfam" id="PF12019">
    <property type="entry name" value="GspH"/>
    <property type="match status" value="1"/>
</dbReference>
<evidence type="ECO:0000256" key="8">
    <source>
        <dbReference type="SAM" id="Phobius"/>
    </source>
</evidence>
<comment type="subcellular location">
    <subcellularLocation>
        <location evidence="1">Cell inner membrane</location>
        <topology evidence="1">Single-pass membrane protein</topology>
    </subcellularLocation>
</comment>
<evidence type="ECO:0000256" key="5">
    <source>
        <dbReference type="ARBA" id="ARBA00022692"/>
    </source>
</evidence>
<dbReference type="InterPro" id="IPR012902">
    <property type="entry name" value="N_methyl_site"/>
</dbReference>
<evidence type="ECO:0000256" key="2">
    <source>
        <dbReference type="ARBA" id="ARBA00022475"/>
    </source>
</evidence>
<dbReference type="Gene3D" id="3.55.40.10">
    <property type="entry name" value="minor pseudopilin epsh domain"/>
    <property type="match status" value="1"/>
</dbReference>
<dbReference type="Pfam" id="PF07963">
    <property type="entry name" value="N_methyl"/>
    <property type="match status" value="1"/>
</dbReference>
<evidence type="ECO:0000259" key="9">
    <source>
        <dbReference type="Pfam" id="PF12019"/>
    </source>
</evidence>
<evidence type="ECO:0000256" key="4">
    <source>
        <dbReference type="ARBA" id="ARBA00022519"/>
    </source>
</evidence>
<dbReference type="SUPFAM" id="SSF54523">
    <property type="entry name" value="Pili subunits"/>
    <property type="match status" value="1"/>
</dbReference>
<keyword evidence="3" id="KW-0488">Methylation</keyword>
<keyword evidence="2" id="KW-1003">Cell membrane</keyword>
<dbReference type="AlphaFoldDB" id="A0A3B0ZMC0"/>
<dbReference type="EMBL" id="UOFL01000249">
    <property type="protein sequence ID" value="VAW82514.1"/>
    <property type="molecule type" value="Genomic_DNA"/>
</dbReference>
<feature type="transmembrane region" description="Helical" evidence="8">
    <location>
        <begin position="12"/>
        <end position="33"/>
    </location>
</feature>
<evidence type="ECO:0000313" key="10">
    <source>
        <dbReference type="EMBL" id="VAW82514.1"/>
    </source>
</evidence>
<protein>
    <recommendedName>
        <fullName evidence="9">General secretion pathway GspH domain-containing protein</fullName>
    </recommendedName>
</protein>
<evidence type="ECO:0000256" key="6">
    <source>
        <dbReference type="ARBA" id="ARBA00022989"/>
    </source>
</evidence>
<accession>A0A3B0ZMC0</accession>
<evidence type="ECO:0000256" key="7">
    <source>
        <dbReference type="ARBA" id="ARBA00023136"/>
    </source>
</evidence>
<sequence>MRTTPNITGFSLIELLLTLTIISIISVFALPNFGNLTDIRRLKSAVRDLQTSINLTRSLAIRQGTTITLCIKNRLSTSPQCSPSGQAQGNWASGWLIFRDLNNNRQRDKNEPLLSNNTAVKFIGIQSNSQKSLVQITALGASILSNQTWEFCLNGKRESRGFQLILSSPGQIRPVKINSC</sequence>
<keyword evidence="4" id="KW-0997">Cell inner membrane</keyword>
<organism evidence="10">
    <name type="scientific">hydrothermal vent metagenome</name>
    <dbReference type="NCBI Taxonomy" id="652676"/>
    <lineage>
        <taxon>unclassified sequences</taxon>
        <taxon>metagenomes</taxon>
        <taxon>ecological metagenomes</taxon>
    </lineage>
</organism>
<dbReference type="GO" id="GO:0015627">
    <property type="term" value="C:type II protein secretion system complex"/>
    <property type="evidence" value="ECO:0007669"/>
    <property type="project" value="InterPro"/>
</dbReference>
<keyword evidence="7 8" id="KW-0472">Membrane</keyword>
<gene>
    <name evidence="10" type="ORF">MNBD_GAMMA12-1611</name>
</gene>
<dbReference type="GO" id="GO:0015628">
    <property type="term" value="P:protein secretion by the type II secretion system"/>
    <property type="evidence" value="ECO:0007669"/>
    <property type="project" value="InterPro"/>
</dbReference>
<dbReference type="PROSITE" id="PS00409">
    <property type="entry name" value="PROKAR_NTER_METHYL"/>
    <property type="match status" value="1"/>
</dbReference>
<name>A0A3B0ZMC0_9ZZZZ</name>
<keyword evidence="6 8" id="KW-1133">Transmembrane helix</keyword>
<dbReference type="NCBIfam" id="TIGR02532">
    <property type="entry name" value="IV_pilin_GFxxxE"/>
    <property type="match status" value="1"/>
</dbReference>
<dbReference type="InterPro" id="IPR045584">
    <property type="entry name" value="Pilin-like"/>
</dbReference>
<proteinExistence type="predicted"/>
<dbReference type="InterPro" id="IPR022346">
    <property type="entry name" value="T2SS_GspH"/>
</dbReference>
<reference evidence="10" key="1">
    <citation type="submission" date="2018-06" db="EMBL/GenBank/DDBJ databases">
        <authorList>
            <person name="Zhirakovskaya E."/>
        </authorList>
    </citation>
    <scope>NUCLEOTIDE SEQUENCE</scope>
</reference>
<dbReference type="GO" id="GO:0005886">
    <property type="term" value="C:plasma membrane"/>
    <property type="evidence" value="ECO:0007669"/>
    <property type="project" value="UniProtKB-SubCell"/>
</dbReference>
<keyword evidence="5 8" id="KW-0812">Transmembrane</keyword>